<dbReference type="InterPro" id="IPR020807">
    <property type="entry name" value="PKS_DH"/>
</dbReference>
<evidence type="ECO:0000256" key="5">
    <source>
        <dbReference type="ARBA" id="ARBA00023268"/>
    </source>
</evidence>
<dbReference type="InterPro" id="IPR036736">
    <property type="entry name" value="ACP-like_sf"/>
</dbReference>
<comment type="catalytic activity">
    <reaction evidence="7">
        <text>6 (S)-methylmalonyl-CoA + propanoyl-CoA + 6 NADPH + 12 H(+) = 6-deoxyerythronolide B + 6 CO2 + 6 NADP(+) + 7 CoA + H2O</text>
        <dbReference type="Rhea" id="RHEA:23068"/>
        <dbReference type="ChEBI" id="CHEBI:15377"/>
        <dbReference type="ChEBI" id="CHEBI:15378"/>
        <dbReference type="ChEBI" id="CHEBI:16089"/>
        <dbReference type="ChEBI" id="CHEBI:16526"/>
        <dbReference type="ChEBI" id="CHEBI:57287"/>
        <dbReference type="ChEBI" id="CHEBI:57327"/>
        <dbReference type="ChEBI" id="CHEBI:57392"/>
        <dbReference type="ChEBI" id="CHEBI:57783"/>
        <dbReference type="ChEBI" id="CHEBI:58349"/>
        <dbReference type="EC" id="2.3.1.94"/>
    </reaction>
</comment>
<keyword evidence="3" id="KW-0808">Transferase</keyword>
<dbReference type="CDD" id="cd00833">
    <property type="entry name" value="PKS"/>
    <property type="match status" value="2"/>
</dbReference>
<feature type="domain" description="Ketosynthase family 3 (KS3)" evidence="14">
    <location>
        <begin position="914"/>
        <end position="1325"/>
    </location>
</feature>
<evidence type="ECO:0000256" key="9">
    <source>
        <dbReference type="ARBA" id="ARBA00060622"/>
    </source>
</evidence>
<keyword evidence="1" id="KW-0596">Phosphopantetheine</keyword>
<dbReference type="SMART" id="SM00827">
    <property type="entry name" value="PKS_AT"/>
    <property type="match status" value="2"/>
</dbReference>
<dbReference type="InterPro" id="IPR016036">
    <property type="entry name" value="Malonyl_transacylase_ACP-bd"/>
</dbReference>
<dbReference type="Pfam" id="PF21089">
    <property type="entry name" value="PKS_DH_N"/>
    <property type="match status" value="2"/>
</dbReference>
<feature type="domain" description="Ketosynthase family 3 (KS3)" evidence="14">
    <location>
        <begin position="2814"/>
        <end position="3224"/>
    </location>
</feature>
<dbReference type="Pfam" id="PF08240">
    <property type="entry name" value="ADH_N"/>
    <property type="match status" value="1"/>
</dbReference>
<dbReference type="SMART" id="SM00823">
    <property type="entry name" value="PKS_PP"/>
    <property type="match status" value="3"/>
</dbReference>
<dbReference type="Pfam" id="PF02801">
    <property type="entry name" value="Ketoacyl-synt_C"/>
    <property type="match status" value="2"/>
</dbReference>
<evidence type="ECO:0000259" key="14">
    <source>
        <dbReference type="PROSITE" id="PS52004"/>
    </source>
</evidence>
<dbReference type="SMART" id="SM00825">
    <property type="entry name" value="PKS_KS"/>
    <property type="match status" value="2"/>
</dbReference>
<dbReference type="InterPro" id="IPR014043">
    <property type="entry name" value="Acyl_transferase_dom"/>
</dbReference>
<dbReference type="Pfam" id="PF00550">
    <property type="entry name" value="PP-binding"/>
    <property type="match status" value="3"/>
</dbReference>
<keyword evidence="2" id="KW-0597">Phosphoprotein</keyword>
<dbReference type="GO" id="GO:0006633">
    <property type="term" value="P:fatty acid biosynthetic process"/>
    <property type="evidence" value="ECO:0007669"/>
    <property type="project" value="InterPro"/>
</dbReference>
<dbReference type="Gene3D" id="3.30.70.3290">
    <property type="match status" value="2"/>
</dbReference>
<dbReference type="InterPro" id="IPR006162">
    <property type="entry name" value="Ppantetheine_attach_site"/>
</dbReference>
<dbReference type="InterPro" id="IPR032821">
    <property type="entry name" value="PKS_assoc"/>
</dbReference>
<dbReference type="Gene3D" id="3.40.50.720">
    <property type="entry name" value="NAD(P)-binding Rossmann-like Domain"/>
    <property type="match status" value="3"/>
</dbReference>
<dbReference type="Gene3D" id="3.40.366.10">
    <property type="entry name" value="Malonyl-Coenzyme A Acyl Carrier Protein, domain 2"/>
    <property type="match status" value="2"/>
</dbReference>
<dbReference type="Gene3D" id="3.90.180.10">
    <property type="entry name" value="Medium-chain alcohol dehydrogenases, catalytic domain"/>
    <property type="match status" value="1"/>
</dbReference>
<evidence type="ECO:0000256" key="3">
    <source>
        <dbReference type="ARBA" id="ARBA00022679"/>
    </source>
</evidence>
<dbReference type="EC" id="2.3.1.94" evidence="11"/>
<dbReference type="InterPro" id="IPR049552">
    <property type="entry name" value="PKS_DH_N"/>
</dbReference>
<dbReference type="InterPro" id="IPR049900">
    <property type="entry name" value="PKS_mFAS_DH"/>
</dbReference>
<dbReference type="SUPFAM" id="SSF55048">
    <property type="entry name" value="Probable ACP-binding domain of malonyl-CoA ACP transacylase"/>
    <property type="match status" value="2"/>
</dbReference>
<evidence type="ECO:0000256" key="10">
    <source>
        <dbReference type="ARBA" id="ARBA00063272"/>
    </source>
</evidence>
<dbReference type="InterPro" id="IPR057326">
    <property type="entry name" value="KR_dom"/>
</dbReference>
<dbReference type="InterPro" id="IPR000873">
    <property type="entry name" value="AMP-dep_synth/lig_dom"/>
</dbReference>
<feature type="active site" description="Proton donor; for dehydratase activity" evidence="12">
    <location>
        <position position="1952"/>
    </location>
</feature>
<dbReference type="SUPFAM" id="SSF56801">
    <property type="entry name" value="Acetyl-CoA synthetase-like"/>
    <property type="match status" value="1"/>
</dbReference>
<keyword evidence="4" id="KW-0677">Repeat</keyword>
<protein>
    <recommendedName>
        <fullName evidence="11">6-deoxyerythronolide-B synthase</fullName>
        <ecNumber evidence="11">2.3.1.94</ecNumber>
    </recommendedName>
</protein>
<evidence type="ECO:0000256" key="4">
    <source>
        <dbReference type="ARBA" id="ARBA00022737"/>
    </source>
</evidence>
<dbReference type="PANTHER" id="PTHR43775">
    <property type="entry name" value="FATTY ACID SYNTHASE"/>
    <property type="match status" value="1"/>
</dbReference>
<comment type="pathway">
    <text evidence="9">Antibiotic biosynthesis; erythromycin biosynthesis.</text>
</comment>
<dbReference type="Gene3D" id="3.40.50.12780">
    <property type="entry name" value="N-terminal domain of ligase-like"/>
    <property type="match status" value="1"/>
</dbReference>
<dbReference type="CDD" id="cd05195">
    <property type="entry name" value="enoyl_red"/>
    <property type="match status" value="1"/>
</dbReference>
<feature type="domain" description="Carrier" evidence="13">
    <location>
        <begin position="2722"/>
        <end position="2797"/>
    </location>
</feature>
<feature type="domain" description="Carrier" evidence="13">
    <location>
        <begin position="822"/>
        <end position="897"/>
    </location>
</feature>
<proteinExistence type="predicted"/>
<dbReference type="InterPro" id="IPR020843">
    <property type="entry name" value="ER"/>
</dbReference>
<dbReference type="SMART" id="SM01294">
    <property type="entry name" value="PKS_PP_betabranch"/>
    <property type="match status" value="2"/>
</dbReference>
<dbReference type="SUPFAM" id="SSF53901">
    <property type="entry name" value="Thiolase-like"/>
    <property type="match status" value="2"/>
</dbReference>
<dbReference type="SUPFAM" id="SSF50129">
    <property type="entry name" value="GroES-like"/>
    <property type="match status" value="1"/>
</dbReference>
<dbReference type="PROSITE" id="PS52019">
    <property type="entry name" value="PKS_MFAS_DH"/>
    <property type="match status" value="2"/>
</dbReference>
<evidence type="ECO:0000256" key="11">
    <source>
        <dbReference type="ARBA" id="ARBA00066981"/>
    </source>
</evidence>
<dbReference type="InterPro" id="IPR020806">
    <property type="entry name" value="PKS_PP-bd"/>
</dbReference>
<evidence type="ECO:0000256" key="8">
    <source>
        <dbReference type="ARBA" id="ARBA00060158"/>
    </source>
</evidence>
<dbReference type="InterPro" id="IPR014030">
    <property type="entry name" value="Ketoacyl_synth_N"/>
</dbReference>
<dbReference type="FunFam" id="3.40.47.10:FF:000019">
    <property type="entry name" value="Polyketide synthase type I"/>
    <property type="match status" value="2"/>
</dbReference>
<dbReference type="InterPro" id="IPR011032">
    <property type="entry name" value="GroES-like_sf"/>
</dbReference>
<dbReference type="InterPro" id="IPR001227">
    <property type="entry name" value="Ac_transferase_dom_sf"/>
</dbReference>
<evidence type="ECO:0000259" key="15">
    <source>
        <dbReference type="PROSITE" id="PS52019"/>
    </source>
</evidence>
<evidence type="ECO:0000256" key="2">
    <source>
        <dbReference type="ARBA" id="ARBA00022553"/>
    </source>
</evidence>
<evidence type="ECO:0000256" key="6">
    <source>
        <dbReference type="ARBA" id="ARBA00023315"/>
    </source>
</evidence>
<keyword evidence="5" id="KW-0511">Multifunctional enzyme</keyword>
<gene>
    <name evidence="16" type="primary">acmA</name>
</gene>
<feature type="region of interest" description="N-terminal hotdog fold" evidence="12">
    <location>
        <begin position="3645"/>
        <end position="3766"/>
    </location>
</feature>
<dbReference type="InterPro" id="IPR025110">
    <property type="entry name" value="AMP-bd_C"/>
</dbReference>
<dbReference type="CDD" id="cd08956">
    <property type="entry name" value="KR_3_FAS_SDR_x"/>
    <property type="match status" value="2"/>
</dbReference>
<comment type="subunit">
    <text evidence="10">Homodimer. Erythronolide synthase is composed of EryAI, EryAII and EryAIII multimodular (2 modules) polypeptides each coding for a functional synthase subunit which participates in 2 of the six FAS-like elongation steps required for formation of the polyketide. Module 1, 2, 3, 4, 5, and 6 participating in biosynthesis steps 1, 2, 3, 4, 5, and 6, respectively.</text>
</comment>
<dbReference type="Gene3D" id="1.10.1200.10">
    <property type="entry name" value="ACP-like"/>
    <property type="match status" value="3"/>
</dbReference>
<feature type="domain" description="PKS/mFAS DH" evidence="15">
    <location>
        <begin position="1767"/>
        <end position="2029"/>
    </location>
</feature>
<dbReference type="PROSITE" id="PS00012">
    <property type="entry name" value="PHOSPHOPANTETHEINE"/>
    <property type="match status" value="2"/>
</dbReference>
<dbReference type="Pfam" id="PF00109">
    <property type="entry name" value="ketoacyl-synt"/>
    <property type="match status" value="2"/>
</dbReference>
<dbReference type="Gene3D" id="3.10.129.110">
    <property type="entry name" value="Polyketide synthase dehydratase"/>
    <property type="match status" value="2"/>
</dbReference>
<dbReference type="PROSITE" id="PS00455">
    <property type="entry name" value="AMP_BINDING"/>
    <property type="match status" value="1"/>
</dbReference>
<evidence type="ECO:0000259" key="13">
    <source>
        <dbReference type="PROSITE" id="PS50075"/>
    </source>
</evidence>
<feature type="active site" description="Proton donor; for dehydratase activity" evidence="12">
    <location>
        <position position="3836"/>
    </location>
</feature>
<keyword evidence="6" id="KW-0012">Acyltransferase</keyword>
<dbReference type="InterPro" id="IPR016039">
    <property type="entry name" value="Thiolase-like"/>
</dbReference>
<dbReference type="InterPro" id="IPR013154">
    <property type="entry name" value="ADH-like_N"/>
</dbReference>
<dbReference type="PANTHER" id="PTHR43775:SF51">
    <property type="entry name" value="INACTIVE PHENOLPHTHIOCEROL SYNTHESIS POLYKETIDE SYNTHASE TYPE I PKS1-RELATED"/>
    <property type="match status" value="1"/>
</dbReference>
<dbReference type="SUPFAM" id="SSF47336">
    <property type="entry name" value="ACP-like"/>
    <property type="match status" value="3"/>
</dbReference>
<dbReference type="InterPro" id="IPR009081">
    <property type="entry name" value="PP-bd_ACP"/>
</dbReference>
<dbReference type="InterPro" id="IPR014031">
    <property type="entry name" value="Ketoacyl_synth_C"/>
</dbReference>
<feature type="region of interest" description="C-terminal hotdog fold" evidence="12">
    <location>
        <begin position="3778"/>
        <end position="3913"/>
    </location>
</feature>
<dbReference type="InterPro" id="IPR020845">
    <property type="entry name" value="AMP-binding_CS"/>
</dbReference>
<dbReference type="GO" id="GO:0047879">
    <property type="term" value="F:erythronolide synthase activity"/>
    <property type="evidence" value="ECO:0007669"/>
    <property type="project" value="UniProtKB-EC"/>
</dbReference>
<dbReference type="Pfam" id="PF13193">
    <property type="entry name" value="AMP-binding_C"/>
    <property type="match status" value="1"/>
</dbReference>
<feature type="active site" description="Proton acceptor; for dehydratase activity" evidence="12">
    <location>
        <position position="1800"/>
    </location>
</feature>
<dbReference type="Pfam" id="PF16197">
    <property type="entry name" value="KAsynt_C_assoc"/>
    <property type="match status" value="2"/>
</dbReference>
<sequence>MLRTDLIRPLPELLTAHASVSGDKVAFRDAHRAVTYAELERRTRWLAGHLSRRRVQPGDRVAIVLGNRVETVESYLAIVRAAAVGVPVNPRSTDAELAYLLDDSGARMVITDAAHAGRLSRNRRSGLDVVVVEENYTTFTGTDPGVPARDDLGLDDIAWMLYTSGTTGAPKGVLSTQRNCLWSVAACYVPVPGLTGSDRVLWPLPLFHSLSHIACVLAVTAVGAGARIVDGYSAHDVLDALSSDRSTFLAGVPALYHHLVRAAREKGFRAPDLRMGLVGGAVTTAALRNAFEETFGVPLLDAYGSTETCGSITINWPTGARVEGSCGLPVPGLGVRLVDVESGTDAEDGAEGEVWVRGPSVMAGYHNQPDATAAALSGGWYHTGDLARRDEDGYFTVTGRIKDLIIRAGENIHPTEVENVIRTVPGVADVAVVGKPHGVLGEVPVAFVVPGEGGFDPDRLLAVCRERLSSFKVPEELYEIDRVPRTASGKTTRHALLDKPARLRACGGDHHESLFRVDWVPVTAVPAAVDPGEVVWCPPVPELSGAAVRRSVDELRARIDGADARLTVVTRGPAHAALRGLVRCAQADHPDRLVLVDLETGTPLPPLVRDEPELAVRSGVLLAPRLVRVSVGEERDPWRAVAITGADGETAGVLARQLATGHGIRDVRLPGPDRAALSGVSAVIHLPSGSLESLVDEILELDALTATTELVVFSSLHGVLGGAGHGDDAAAAAFLEMVIAERRARGGRGMVLASGIPRPPAQRLMAALDGARATDQVSAVLTDLDTAALGAVPPLFRGLIDTVVPAVEPVRLTGIGAVEQHRLLLELVRTEAAEVRDCAALATPGREPTFTSLGFTSASAVVLRNRLAAATGLDLPATIVFDHPTPSALATRLRSDLTGEPMEPVVARQAPATNEPIAIVSLACRYPGGVKSPEDLWRLVADGGDAISAFPDDRGWDPDGGSYAREGGFLPDAADFDAELFGVSPREALAMDPQQRLLLETSWELLERAGIDPLSLRGSDTGVFAGVMHRDYLSRAGSPPEEVEGYLSTGNAGSVVSGRVAYTFGLEGPAITVDTACSSSLVAMHLAVQSLRRGECSLALAGGVTVMSTPESFAEFARQGALAPDGRCKSFAATADGTAWSEGVGVVLLEKLSVARERGHPVLAVVRGSAVNQDGASNGLTAPSGQAQQRVILSALADAGLTVSDIDAVDAHGTGTRLGDPIEARALQVTYGKDRDRPLWLGSVKSNIGHTQAAAGIAGVIKMVQSMRHGTLPKTLHVDAPTPEIDWSSSGVELLTEPREWPEPRRAGVSSFGVSGTNAHLILESIDEADRRGAEDTATGPWPVMLSGASTEAVRAQARRLKEFVRTRPELRVADIARSLAETRALLPSRAVCVAGSTGDLTEKLESCDVGSADVVGRGVFVFPGQGAQWTGMGRALLGASPVFRESMLACSRALERLVGWDLREVLADEVMLSRVDVVQPVSFAVMVSLAAVWRSLGVEPAAVAGHSQGEIAAAHVAGILTLDDALRIVVRRSAIIARELAGHGGMMSVSAAEARVRDLLADTLSLAAVNGPESVVVSGEPEALARLAEDCAALGIRTRTVPVDYASHSPHVDTIHDELHQALADVRPMPGKVPMYSTVDGRWAGGADLDAGYWYRNLRRPVGFEQAIRALTAEGHDTFVEVSPHPVLTTAIEDIVDGAGPTVVTGTLRRDDGDWGRVLASAARLHVRGVPVRWDLGRGPRVDLPTYPFQRRRYWLEFGARTATGHPFAEAVVGLAGDGEEVVVIGSVSLSAHPWLADHAVSGAVVFPGTAWVDLVIRAGDEAGRPVIEDLVIEAPLVVPDEDEAELQVRVGADGTFSAYARVTGGSWARHVSGSLSADAPAPEGLGQWPPAGAVPLDVQGFYERQAEAGYEYGPVFQGLRKAWRRGEEIFAEVELAEPVSGFGLHPALFDAALHASSLCAGQESHEILLPFAWTGVSLHATGATALRVRAVPAGQAEVSLLLTDHSGQTVAAVGSLRLRPVTDGQLRVATGSGLFRSEWEPRVLPKASADFVTLDLTEDPGDARAITARVLAALHSGEAPLAVLTRGGVDAEPAQAAAWGLVRSAQAENPGRYFLVDVDDDPASSAMVPSVVASGEPQALVRAGAVSVHRLARTAGRAWRWEVAGPGLAVVPCPEVLEPPAAGQVRVGMRAAGLNFRDVMVALDMVPGQSGIGGEGAGVVLEVAPDVEGLAAGDRVMGTFDRSFGAFGPVAVTDRRLLVKMPDGWSFERAASIPVAFLTAWYGLRDLAKAEPGERVLIHAAAGGVGMAAVRLARVLGLEVFGTASPKKWDALRELGLDDEHLASSRTLEFADRFPPVDIVLNSLTGDFVTASLALLAPGGRFLELGKTDLREGVPGYRAYDLREAGPDRAQELLTELTGMVERGELTPLPVTSLPARQAPAAFRQLAQARHIGKVVLTMPGGLGPGTVLINGAGTLGALVARHLVAEHGIRRLVLTSRRGPAAPGTAELVADLAARGAEADVVACDAADRDALAAVLAAIPDLTAVVHTAGALDDGVISALTPERFDPVFRPKVDGAWNLHELTEDLDLDAFVLFSSASGVLGNPGQGNYAAANAYLDGLARYRHSLGLPAVSLAWGLWATPSGLTGGLGKADLERTRRGGMTALSEEEGLRLFDAALRSVEPVLLPANLDLRPGRTRRVSADKPEPTRLAGLSTVEQEALLVELVRAQAATVLGHTSAEAIDPRRPFKEAGFDSLTAVELRNRLNAETGLKLSATVVFDHPNPVALAQLLRRELAGERPAIGTPVSVGVSEELVAVVAMGCRFPGGVGSPEELWELLYRGGDAVAGFPLDRGWDLTGLSVRGGAFLGDVAGFDAGFFGISPREAVAMDPQQRLLLEVSWEVFERAGIDPESLRGSDTGVFTGVITHDYATLLREAVDDSDGYLTTGVSAGVVSGRVAYTFGLEGPALTVDTACSSSLVAVHLAAQSLRRGECSLALAGGVTVMATPGLLVDFSRQRGLAPDGRCKPFASTADGTAFSEGAGLILLERLSDARRRGHPVLAVIRGSAVNQDGASNGLTAPNGPAQQRVIHTALTNAGLTPADVDLVEAHGTGTRLGDPIEAQAILATYGQDRDTPAWLGSVKSNIGHTQGAAGIAGIIKTVLAMNHATLPKTLHIDTPTPEVDWTTGNTTLLTQHRDWPEPRRAAVSSFGISGTNAHLILEHHPSVSTKDTGDGPWPVIVSARTEAAFHDQAAELARHLREHPEIGVASVARTLSKRARFGHRATVIAEDREELLAGLETLTPIVAGGKTAFVFSGQGTQRAGMGRELHETFPIFRDTFDEICGHFEFPLRDIVFESDRLDGTRYAQAGLFALETALFRLLESFGLRPDFVAGHSIGEITAAHVAGALSLTDACALVAARGTLMQELPPGGAMVAIAVAEHDIVAALDGRASLAAVNGPTSVVISGEEDAVLAIAAEFAERGCRTRRLRVSHAFHSPLMEPMLDEFATALKDIGFTRPEIPLISTVTGEPLTEHSAGYWAGQVRRPVRFHDAVTALRELGVGTVLEIGPDAALATMVDGAVPVLRRDRTEKRAVLEALAATGLPVSWTFDGPAELADLPTYAFQHQRYWPAAGSGAAATGLGHPLLGAMLDLPGTEELVFTGSFSRDRQPWLADHVLRDLVVVPGTALLELVLCAAEGAGCGRVEELTNEAPLLLPEGGAQVQVTVGRADANGRRAVAVHSRPEAGTGWTRNVQGTLTSDAMPPAFDLAEWPPAGAISLDVSGFYDDLRDRGYGYGPAFQGLRAAWRREGEIFVEVEVPGEHADRFAVHPALADAVLQAITLGGFEAGDEVRVPFAWRGIQTWSAGETRLCGRLAADGNGGVTVALADDSGAPVAEIESLLSRPVPDARWAAGGRLFEVEWVRSGRGRGDHGFAVCEAGGGDVREVVSRVLAFLRTAEARKLLVVTRGQIGPDRGDPAGHAVWGLVRAAQAEEPGRIVLADLDPDASPGLVPRNEPEVVIRGGAVFVPKLRPVTGRAAVLDPDGTVLITGGTGALGQAVARHLSEAHGMRHLLLLSRSGGTTGIPGARVVACDVADRDALAAVLDEIPAEHPLTGVVHAAGVLDDSVLGSLGKERLETVFAPKVDGALNLHELTRDLSFFVLFSSIAGTLGNAGQGGYAAANGFLDGLARRRQAEGLPATSLAWGPWDIGMAAGLEPRGGLKPLATAEALALFDLAVGSGRAMLIPAWLEQGAIPKPRRAKSRLVLDGDPHRTVLELVLAEAVSVVRSGKDALKADQTFREVGFDSLTAVELRNRLVTATGAQLPATVVFDHPTPQALALRVHAALFPDAAVEPPEREGPDFDSMDPAELVRQALTPGQNDFEAGATP</sequence>
<dbReference type="Gene3D" id="3.30.300.30">
    <property type="match status" value="1"/>
</dbReference>
<dbReference type="Gene3D" id="3.40.47.10">
    <property type="match status" value="2"/>
</dbReference>
<dbReference type="EMBL" id="MK934297">
    <property type="protein sequence ID" value="QGJ79675.1"/>
    <property type="molecule type" value="Genomic_DNA"/>
</dbReference>
<dbReference type="InterPro" id="IPR020841">
    <property type="entry name" value="PKS_Beta-ketoAc_synthase_dom"/>
</dbReference>
<dbReference type="SUPFAM" id="SSF52151">
    <property type="entry name" value="FabD/lysophospholipase-like"/>
    <property type="match status" value="2"/>
</dbReference>
<dbReference type="SMART" id="SM00829">
    <property type="entry name" value="PKS_ER"/>
    <property type="match status" value="1"/>
</dbReference>
<dbReference type="Pfam" id="PF13602">
    <property type="entry name" value="ADH_zinc_N_2"/>
    <property type="match status" value="1"/>
</dbReference>
<dbReference type="FunFam" id="1.10.1200.10:FF:000007">
    <property type="entry name" value="Probable polyketide synthase pks17"/>
    <property type="match status" value="1"/>
</dbReference>
<feature type="region of interest" description="C-terminal hotdog fold" evidence="12">
    <location>
        <begin position="1895"/>
        <end position="2029"/>
    </location>
</feature>
<dbReference type="Pfam" id="PF00501">
    <property type="entry name" value="AMP-binding"/>
    <property type="match status" value="1"/>
</dbReference>
<comment type="function">
    <text evidence="8">Involved in the biosynthesis of antibiotic erythromycin via the biosynthesis of its aglycone precursor, 6-deoxyerythronolide B (6-dEB).</text>
</comment>
<evidence type="ECO:0000313" key="16">
    <source>
        <dbReference type="EMBL" id="QGJ79675.1"/>
    </source>
</evidence>
<dbReference type="Gene3D" id="3.40.50.11460">
    <property type="match status" value="1"/>
</dbReference>
<dbReference type="Pfam" id="PF22953">
    <property type="entry name" value="SpnB_Rossmann"/>
    <property type="match status" value="2"/>
</dbReference>
<dbReference type="GO" id="GO:0016491">
    <property type="term" value="F:oxidoreductase activity"/>
    <property type="evidence" value="ECO:0007669"/>
    <property type="project" value="InterPro"/>
</dbReference>
<dbReference type="Pfam" id="PF14765">
    <property type="entry name" value="PS-DH"/>
    <property type="match status" value="2"/>
</dbReference>
<organism evidence="16">
    <name type="scientific">Amycolatopsis sp. CP2808</name>
    <dbReference type="NCBI Taxonomy" id="411144"/>
    <lineage>
        <taxon>Bacteria</taxon>
        <taxon>Bacillati</taxon>
        <taxon>Actinomycetota</taxon>
        <taxon>Actinomycetes</taxon>
        <taxon>Pseudonocardiales</taxon>
        <taxon>Pseudonocardiaceae</taxon>
        <taxon>Amycolatopsis</taxon>
    </lineage>
</organism>
<evidence type="ECO:0000256" key="12">
    <source>
        <dbReference type="PROSITE-ProRule" id="PRU01363"/>
    </source>
</evidence>
<evidence type="ECO:0000256" key="1">
    <source>
        <dbReference type="ARBA" id="ARBA00022450"/>
    </source>
</evidence>
<dbReference type="InterPro" id="IPR045851">
    <property type="entry name" value="AMP-bd_C_sf"/>
</dbReference>
<dbReference type="SMART" id="SM00826">
    <property type="entry name" value="PKS_DH"/>
    <property type="match status" value="2"/>
</dbReference>
<dbReference type="InterPro" id="IPR049551">
    <property type="entry name" value="PKS_DH_C"/>
</dbReference>
<feature type="region of interest" description="N-terminal hotdog fold" evidence="12">
    <location>
        <begin position="1767"/>
        <end position="1884"/>
    </location>
</feature>
<reference evidence="16" key="1">
    <citation type="submission" date="2019-05" db="EMBL/GenBank/DDBJ databases">
        <title>The biosynthetic gene clusters of the bacterial maytansinoids are dispersing through reshuffling.</title>
        <authorList>
            <person name="Li X."/>
            <person name="Wu X."/>
            <person name="Wang H."/>
            <person name="Lu C."/>
            <person name="Bai L."/>
            <person name="Shen Y."/>
        </authorList>
    </citation>
    <scope>NUCLEOTIDE SEQUENCE</scope>
    <source>
        <strain evidence="16">CP2808</strain>
    </source>
</reference>
<dbReference type="InterPro" id="IPR050091">
    <property type="entry name" value="PKS_NRPS_Biosynth_Enz"/>
</dbReference>
<dbReference type="SMART" id="SM00822">
    <property type="entry name" value="PKS_KR"/>
    <property type="match status" value="2"/>
</dbReference>
<dbReference type="InterPro" id="IPR055123">
    <property type="entry name" value="SpnB-like_Rossmann"/>
</dbReference>
<dbReference type="InterPro" id="IPR036291">
    <property type="entry name" value="NAD(P)-bd_dom_sf"/>
</dbReference>
<dbReference type="InterPro" id="IPR013968">
    <property type="entry name" value="PKS_KR"/>
</dbReference>
<dbReference type="PROSITE" id="PS00606">
    <property type="entry name" value="KS3_1"/>
    <property type="match status" value="2"/>
</dbReference>
<dbReference type="Pfam" id="PF00698">
    <property type="entry name" value="Acyl_transf_1"/>
    <property type="match status" value="2"/>
</dbReference>
<dbReference type="GO" id="GO:0004315">
    <property type="term" value="F:3-oxoacyl-[acyl-carrier-protein] synthase activity"/>
    <property type="evidence" value="ECO:0007669"/>
    <property type="project" value="InterPro"/>
</dbReference>
<dbReference type="FunFam" id="3.40.366.10:FF:000002">
    <property type="entry name" value="Probable polyketide synthase 2"/>
    <property type="match status" value="1"/>
</dbReference>
<dbReference type="PROSITE" id="PS50075">
    <property type="entry name" value="CARRIER"/>
    <property type="match status" value="3"/>
</dbReference>
<dbReference type="SUPFAM" id="SSF51735">
    <property type="entry name" value="NAD(P)-binding Rossmann-fold domains"/>
    <property type="match status" value="6"/>
</dbReference>
<evidence type="ECO:0000256" key="7">
    <source>
        <dbReference type="ARBA" id="ARBA00052442"/>
    </source>
</evidence>
<feature type="domain" description="Carrier" evidence="13">
    <location>
        <begin position="4272"/>
        <end position="4348"/>
    </location>
</feature>
<dbReference type="Pfam" id="PF08659">
    <property type="entry name" value="KR"/>
    <property type="match status" value="2"/>
</dbReference>
<dbReference type="InterPro" id="IPR016035">
    <property type="entry name" value="Acyl_Trfase/lysoPLipase"/>
</dbReference>
<name>A0A649UQ92_9PSEU</name>
<dbReference type="PROSITE" id="PS52004">
    <property type="entry name" value="KS3_2"/>
    <property type="match status" value="2"/>
</dbReference>
<dbReference type="InterPro" id="IPR018201">
    <property type="entry name" value="Ketoacyl_synth_AS"/>
</dbReference>
<dbReference type="InterPro" id="IPR042104">
    <property type="entry name" value="PKS_dehydratase_sf"/>
</dbReference>
<feature type="active site" description="Proton acceptor; for dehydratase activity" evidence="12">
    <location>
        <position position="3677"/>
    </location>
</feature>
<dbReference type="GO" id="GO:0031177">
    <property type="term" value="F:phosphopantetheine binding"/>
    <property type="evidence" value="ECO:0007669"/>
    <property type="project" value="InterPro"/>
</dbReference>
<feature type="domain" description="PKS/mFAS DH" evidence="15">
    <location>
        <begin position="3645"/>
        <end position="3913"/>
    </location>
</feature>
<accession>A0A649UQ92</accession>
<dbReference type="InterPro" id="IPR042099">
    <property type="entry name" value="ANL_N_sf"/>
</dbReference>
<dbReference type="GO" id="GO:0004312">
    <property type="term" value="F:fatty acid synthase activity"/>
    <property type="evidence" value="ECO:0007669"/>
    <property type="project" value="TreeGrafter"/>
</dbReference>